<name>A0A6G1LJR6_9PEZI</name>
<evidence type="ECO:0000313" key="2">
    <source>
        <dbReference type="Proteomes" id="UP000799436"/>
    </source>
</evidence>
<reference evidence="1" key="1">
    <citation type="journal article" date="2020" name="Stud. Mycol.">
        <title>101 Dothideomycetes genomes: a test case for predicting lifestyles and emergence of pathogens.</title>
        <authorList>
            <person name="Haridas S."/>
            <person name="Albert R."/>
            <person name="Binder M."/>
            <person name="Bloem J."/>
            <person name="Labutti K."/>
            <person name="Salamov A."/>
            <person name="Andreopoulos B."/>
            <person name="Baker S."/>
            <person name="Barry K."/>
            <person name="Bills G."/>
            <person name="Bluhm B."/>
            <person name="Cannon C."/>
            <person name="Castanera R."/>
            <person name="Culley D."/>
            <person name="Daum C."/>
            <person name="Ezra D."/>
            <person name="Gonzalez J."/>
            <person name="Henrissat B."/>
            <person name="Kuo A."/>
            <person name="Liang C."/>
            <person name="Lipzen A."/>
            <person name="Lutzoni F."/>
            <person name="Magnuson J."/>
            <person name="Mondo S."/>
            <person name="Nolan M."/>
            <person name="Ohm R."/>
            <person name="Pangilinan J."/>
            <person name="Park H.-J."/>
            <person name="Ramirez L."/>
            <person name="Alfaro M."/>
            <person name="Sun H."/>
            <person name="Tritt A."/>
            <person name="Yoshinaga Y."/>
            <person name="Zwiers L.-H."/>
            <person name="Turgeon B."/>
            <person name="Goodwin S."/>
            <person name="Spatafora J."/>
            <person name="Crous P."/>
            <person name="Grigoriev I."/>
        </authorList>
    </citation>
    <scope>NUCLEOTIDE SEQUENCE</scope>
    <source>
        <strain evidence="1">CBS 116005</strain>
    </source>
</reference>
<keyword evidence="2" id="KW-1185">Reference proteome</keyword>
<dbReference type="Proteomes" id="UP000799436">
    <property type="component" value="Unassembled WGS sequence"/>
</dbReference>
<protein>
    <submittedName>
        <fullName evidence="1">Uncharacterized protein</fullName>
    </submittedName>
</protein>
<accession>A0A6G1LJR6</accession>
<dbReference type="OrthoDB" id="3646601at2759"/>
<sequence length="142" mass="16225">MAPDSNTSVFRFFDLPPELRLRIYNPDEGVQPNIAEVCQEARVEALKLYYRCNKFEACYCRVHNEDDDRSMLVRWLEAIGPDNRRNLRQPIEIFAMSEPGEGDPCMEGEGRACEKLTALGAVIEKIQDGMHKVTFPIQSSSQ</sequence>
<evidence type="ECO:0000313" key="1">
    <source>
        <dbReference type="EMBL" id="KAF2772819.1"/>
    </source>
</evidence>
<proteinExistence type="predicted"/>
<gene>
    <name evidence="1" type="ORF">EJ03DRAFT_371730</name>
</gene>
<dbReference type="AlphaFoldDB" id="A0A6G1LJR6"/>
<organism evidence="1 2">
    <name type="scientific">Teratosphaeria nubilosa</name>
    <dbReference type="NCBI Taxonomy" id="161662"/>
    <lineage>
        <taxon>Eukaryota</taxon>
        <taxon>Fungi</taxon>
        <taxon>Dikarya</taxon>
        <taxon>Ascomycota</taxon>
        <taxon>Pezizomycotina</taxon>
        <taxon>Dothideomycetes</taxon>
        <taxon>Dothideomycetidae</taxon>
        <taxon>Mycosphaerellales</taxon>
        <taxon>Teratosphaeriaceae</taxon>
        <taxon>Teratosphaeria</taxon>
    </lineage>
</organism>
<dbReference type="EMBL" id="ML995813">
    <property type="protein sequence ID" value="KAF2772819.1"/>
    <property type="molecule type" value="Genomic_DNA"/>
</dbReference>